<dbReference type="AlphaFoldDB" id="F4KUX3"/>
<gene>
    <name evidence="1" type="ordered locus">Halhy_0236</name>
</gene>
<reference evidence="1 2" key="1">
    <citation type="journal article" date="2011" name="Stand. Genomic Sci.">
        <title>Complete genome sequence of Haliscomenobacter hydrossis type strain (O).</title>
        <authorList>
            <consortium name="US DOE Joint Genome Institute (JGI-PGF)"/>
            <person name="Daligault H."/>
            <person name="Lapidus A."/>
            <person name="Zeytun A."/>
            <person name="Nolan M."/>
            <person name="Lucas S."/>
            <person name="Del Rio T.G."/>
            <person name="Tice H."/>
            <person name="Cheng J.F."/>
            <person name="Tapia R."/>
            <person name="Han C."/>
            <person name="Goodwin L."/>
            <person name="Pitluck S."/>
            <person name="Liolios K."/>
            <person name="Pagani I."/>
            <person name="Ivanova N."/>
            <person name="Huntemann M."/>
            <person name="Mavromatis K."/>
            <person name="Mikhailova N."/>
            <person name="Pati A."/>
            <person name="Chen A."/>
            <person name="Palaniappan K."/>
            <person name="Land M."/>
            <person name="Hauser L."/>
            <person name="Brambilla E.M."/>
            <person name="Rohde M."/>
            <person name="Verbarg S."/>
            <person name="Goker M."/>
            <person name="Bristow J."/>
            <person name="Eisen J.A."/>
            <person name="Markowitz V."/>
            <person name="Hugenholtz P."/>
            <person name="Kyrpides N.C."/>
            <person name="Klenk H.P."/>
            <person name="Woyke T."/>
        </authorList>
    </citation>
    <scope>NUCLEOTIDE SEQUENCE [LARGE SCALE GENOMIC DNA]</scope>
    <source>
        <strain evidence="2">ATCC 27775 / DSM 1100 / LMG 10767 / O</strain>
    </source>
</reference>
<accession>F4KUX3</accession>
<protein>
    <submittedName>
        <fullName evidence="1">Uncharacterized protein</fullName>
    </submittedName>
</protein>
<sequence>MTNRISLFGAFFLLMLAESYTQLENIWLKEEISLNTLQPSLAIEASTATDLVCLAPGGIAVKSLQPGVPLDVVVTVKNISGRALCLQTDQQLITVSQCYDMVIPAIALLEPLPLELRLDTNQTATTKLRLTTSEPFNPAPGCTAFAIMRVWLLDPTVDPIYSEYHDMVISFGENAPVTPQTIAEPKQLLTFLRSSVGNGKITAKNCVFL</sequence>
<organism evidence="1 2">
    <name type="scientific">Haliscomenobacter hydrossis (strain ATCC 27775 / DSM 1100 / LMG 10767 / O)</name>
    <dbReference type="NCBI Taxonomy" id="760192"/>
    <lineage>
        <taxon>Bacteria</taxon>
        <taxon>Pseudomonadati</taxon>
        <taxon>Bacteroidota</taxon>
        <taxon>Saprospiria</taxon>
        <taxon>Saprospirales</taxon>
        <taxon>Haliscomenobacteraceae</taxon>
        <taxon>Haliscomenobacter</taxon>
    </lineage>
</organism>
<evidence type="ECO:0000313" key="1">
    <source>
        <dbReference type="EMBL" id="AEE48149.1"/>
    </source>
</evidence>
<proteinExistence type="predicted"/>
<dbReference type="RefSeq" id="WP_013762713.1">
    <property type="nucleotide sequence ID" value="NC_015510.1"/>
</dbReference>
<dbReference type="Proteomes" id="UP000008461">
    <property type="component" value="Chromosome"/>
</dbReference>
<reference key="2">
    <citation type="submission" date="2011-04" db="EMBL/GenBank/DDBJ databases">
        <title>Complete sequence of chromosome of Haliscomenobacter hydrossis DSM 1100.</title>
        <authorList>
            <consortium name="US DOE Joint Genome Institute (JGI-PGF)"/>
            <person name="Lucas S."/>
            <person name="Han J."/>
            <person name="Lapidus A."/>
            <person name="Bruce D."/>
            <person name="Goodwin L."/>
            <person name="Pitluck S."/>
            <person name="Peters L."/>
            <person name="Kyrpides N."/>
            <person name="Mavromatis K."/>
            <person name="Ivanova N."/>
            <person name="Ovchinnikova G."/>
            <person name="Pagani I."/>
            <person name="Daligault H."/>
            <person name="Detter J.C."/>
            <person name="Han C."/>
            <person name="Land M."/>
            <person name="Hauser L."/>
            <person name="Markowitz V."/>
            <person name="Cheng J.-F."/>
            <person name="Hugenholtz P."/>
            <person name="Woyke T."/>
            <person name="Wu D."/>
            <person name="Verbarg S."/>
            <person name="Frueling A."/>
            <person name="Brambilla E."/>
            <person name="Klenk H.-P."/>
            <person name="Eisen J.A."/>
        </authorList>
    </citation>
    <scope>NUCLEOTIDE SEQUENCE</scope>
    <source>
        <strain>DSM 1100</strain>
    </source>
</reference>
<evidence type="ECO:0000313" key="2">
    <source>
        <dbReference type="Proteomes" id="UP000008461"/>
    </source>
</evidence>
<name>F4KUX3_HALH1</name>
<keyword evidence="2" id="KW-1185">Reference proteome</keyword>
<dbReference type="KEGG" id="hhy:Halhy_0236"/>
<dbReference type="EMBL" id="CP002691">
    <property type="protein sequence ID" value="AEE48149.1"/>
    <property type="molecule type" value="Genomic_DNA"/>
</dbReference>
<dbReference type="HOGENOM" id="CLU_1313963_0_0_10"/>